<evidence type="ECO:0000313" key="2">
    <source>
        <dbReference type="Proteomes" id="UP000267464"/>
    </source>
</evidence>
<keyword evidence="2" id="KW-1185">Reference proteome</keyword>
<dbReference type="Proteomes" id="UP000267464">
    <property type="component" value="Unassembled WGS sequence"/>
</dbReference>
<accession>A0A3N7HS33</accession>
<gene>
    <name evidence="1" type="ORF">DZC73_11830</name>
</gene>
<evidence type="ECO:0000313" key="1">
    <source>
        <dbReference type="EMBL" id="RQP24026.1"/>
    </source>
</evidence>
<name>A0A3N7HS33_9BURK</name>
<proteinExistence type="predicted"/>
<sequence>MLPRKVSRWLSNMRSSRRHGAPDEVPSTILSIISRASGPMDNDHEPLHRHAGAALKAAFDRRPQLRGTFQSLAVIEGLLLSNREQPLAKVSPWLMERAMLQLEVLADIPSEKRLASLYWHLRRGARRSPHVLTDVVSIEPIDALHEHSPADRRA</sequence>
<dbReference type="AlphaFoldDB" id="A0A3N7HS33"/>
<dbReference type="EMBL" id="QUSW01000003">
    <property type="protein sequence ID" value="RQP24026.1"/>
    <property type="molecule type" value="Genomic_DNA"/>
</dbReference>
<reference evidence="1 2" key="2">
    <citation type="submission" date="2018-12" db="EMBL/GenBank/DDBJ databases">
        <title>Rhizobacter gummiphilus sp. nov., a rubber-degrading bacterium isolated from the soil of a botanical garden in Japan.</title>
        <authorList>
            <person name="Shunsuke S.S."/>
        </authorList>
    </citation>
    <scope>NUCLEOTIDE SEQUENCE [LARGE SCALE GENOMIC DNA]</scope>
    <source>
        <strain evidence="1 2">S-16</strain>
    </source>
</reference>
<comment type="caution">
    <text evidence="1">The sequence shown here is derived from an EMBL/GenBank/DDBJ whole genome shotgun (WGS) entry which is preliminary data.</text>
</comment>
<reference evidence="1 2" key="1">
    <citation type="submission" date="2018-08" db="EMBL/GenBank/DDBJ databases">
        <authorList>
            <person name="Khan S.A."/>
            <person name="Jeon C.O."/>
            <person name="Chun B.H."/>
            <person name="Jeong S.E."/>
        </authorList>
    </citation>
    <scope>NUCLEOTIDE SEQUENCE [LARGE SCALE GENOMIC DNA]</scope>
    <source>
        <strain evidence="1 2">S-16</strain>
    </source>
</reference>
<dbReference type="RefSeq" id="WP_124540470.1">
    <property type="nucleotide sequence ID" value="NZ_QUSW01000003.1"/>
</dbReference>
<organism evidence="1 2">
    <name type="scientific">Piscinibacter terrae</name>
    <dbReference type="NCBI Taxonomy" id="2496871"/>
    <lineage>
        <taxon>Bacteria</taxon>
        <taxon>Pseudomonadati</taxon>
        <taxon>Pseudomonadota</taxon>
        <taxon>Betaproteobacteria</taxon>
        <taxon>Burkholderiales</taxon>
        <taxon>Sphaerotilaceae</taxon>
        <taxon>Piscinibacter</taxon>
    </lineage>
</organism>
<protein>
    <submittedName>
        <fullName evidence="1">Uncharacterized protein</fullName>
    </submittedName>
</protein>